<evidence type="ECO:0000256" key="6">
    <source>
        <dbReference type="RuleBase" id="RU003943"/>
    </source>
</evidence>
<feature type="transmembrane region" description="Helical" evidence="7">
    <location>
        <begin position="71"/>
        <end position="91"/>
    </location>
</feature>
<dbReference type="PANTHER" id="PTHR30477">
    <property type="entry name" value="ABC-TRANSPORTER METAL-BINDING PROTEIN"/>
    <property type="match status" value="1"/>
</dbReference>
<evidence type="ECO:0000313" key="9">
    <source>
        <dbReference type="Proteomes" id="UP000599024"/>
    </source>
</evidence>
<comment type="subcellular location">
    <subcellularLocation>
        <location evidence="6">Cell membrane</location>
        <topology evidence="6">Multi-pass membrane protein</topology>
    </subcellularLocation>
    <subcellularLocation>
        <location evidence="1">Membrane</location>
        <topology evidence="1">Multi-pass membrane protein</topology>
    </subcellularLocation>
</comment>
<keyword evidence="5 7" id="KW-0472">Membrane</keyword>
<comment type="similarity">
    <text evidence="2 6">Belongs to the ABC-3 integral membrane protein family.</text>
</comment>
<evidence type="ECO:0000256" key="1">
    <source>
        <dbReference type="ARBA" id="ARBA00004141"/>
    </source>
</evidence>
<dbReference type="EMBL" id="JACNLK010000053">
    <property type="protein sequence ID" value="MBC8208777.1"/>
    <property type="molecule type" value="Genomic_DNA"/>
</dbReference>
<dbReference type="Proteomes" id="UP000599024">
    <property type="component" value="Unassembled WGS sequence"/>
</dbReference>
<dbReference type="Gene3D" id="1.10.3470.10">
    <property type="entry name" value="ABC transporter involved in vitamin B12 uptake, BtuC"/>
    <property type="match status" value="1"/>
</dbReference>
<gene>
    <name evidence="8" type="ORF">H8E79_06385</name>
</gene>
<evidence type="ECO:0000256" key="5">
    <source>
        <dbReference type="ARBA" id="ARBA00023136"/>
    </source>
</evidence>
<dbReference type="PANTHER" id="PTHR30477:SF18">
    <property type="entry name" value="METAL TRANSPORT SYSTEM MEMBRANE PROTEIN CT_417-RELATED"/>
    <property type="match status" value="1"/>
</dbReference>
<keyword evidence="4 7" id="KW-1133">Transmembrane helix</keyword>
<dbReference type="Pfam" id="PF00950">
    <property type="entry name" value="ABC-3"/>
    <property type="match status" value="1"/>
</dbReference>
<name>A0A8J6TDV1_9BACT</name>
<evidence type="ECO:0000256" key="2">
    <source>
        <dbReference type="ARBA" id="ARBA00008034"/>
    </source>
</evidence>
<sequence length="282" mass="30329">MTEFFRALTDPDFAFLRYALAAGLLAAPAFGLIGTYVVVRRMSYLAGAIAHCVLGGIGAALYFQARYDLSWLSPMFGAIVAALLAALIIGVVSLRCGERIDSVIGAIWVMGMAIGIMFLAKTPGYVDPMSYLFGDILMISRADLLTIVVLDLIVIVLGILSYNRMLALCFDEEFARLRGLQGDLSILFLFCLTALTIVLMVRVVGIVLVIALFTLPAAAASHFSHRLWQMMLWATLITMVSVVGGLAGSYGPDLPSGPAIVMVAGAIYLLVIVGRTLQARLR</sequence>
<dbReference type="GO" id="GO:0043190">
    <property type="term" value="C:ATP-binding cassette (ABC) transporter complex"/>
    <property type="evidence" value="ECO:0007669"/>
    <property type="project" value="InterPro"/>
</dbReference>
<accession>A0A8J6TDV1</accession>
<feature type="transmembrane region" description="Helical" evidence="7">
    <location>
        <begin position="103"/>
        <end position="124"/>
    </location>
</feature>
<keyword evidence="6" id="KW-0813">Transport</keyword>
<feature type="transmembrane region" description="Helical" evidence="7">
    <location>
        <begin position="230"/>
        <end position="251"/>
    </location>
</feature>
<feature type="transmembrane region" description="Helical" evidence="7">
    <location>
        <begin position="15"/>
        <end position="37"/>
    </location>
</feature>
<dbReference type="InterPro" id="IPR001626">
    <property type="entry name" value="ABC_TroCD"/>
</dbReference>
<keyword evidence="3 6" id="KW-0812">Transmembrane</keyword>
<evidence type="ECO:0000313" key="8">
    <source>
        <dbReference type="EMBL" id="MBC8208777.1"/>
    </source>
</evidence>
<protein>
    <submittedName>
        <fullName evidence="8">Metal ABC transporter permease</fullName>
    </submittedName>
</protein>
<dbReference type="SUPFAM" id="SSF81345">
    <property type="entry name" value="ABC transporter involved in vitamin B12 uptake, BtuC"/>
    <property type="match status" value="1"/>
</dbReference>
<organism evidence="8 9">
    <name type="scientific">Candidatus Desulfatifera sulfidica</name>
    <dbReference type="NCBI Taxonomy" id="2841691"/>
    <lineage>
        <taxon>Bacteria</taxon>
        <taxon>Pseudomonadati</taxon>
        <taxon>Thermodesulfobacteriota</taxon>
        <taxon>Desulfobulbia</taxon>
        <taxon>Desulfobulbales</taxon>
        <taxon>Desulfobulbaceae</taxon>
        <taxon>Candidatus Desulfatifera</taxon>
    </lineage>
</organism>
<dbReference type="GO" id="GO:0055085">
    <property type="term" value="P:transmembrane transport"/>
    <property type="evidence" value="ECO:0007669"/>
    <property type="project" value="InterPro"/>
</dbReference>
<evidence type="ECO:0000256" key="4">
    <source>
        <dbReference type="ARBA" id="ARBA00022989"/>
    </source>
</evidence>
<evidence type="ECO:0000256" key="3">
    <source>
        <dbReference type="ARBA" id="ARBA00022692"/>
    </source>
</evidence>
<evidence type="ECO:0000256" key="7">
    <source>
        <dbReference type="SAM" id="Phobius"/>
    </source>
</evidence>
<dbReference type="InterPro" id="IPR037294">
    <property type="entry name" value="ABC_BtuC-like"/>
</dbReference>
<proteinExistence type="inferred from homology"/>
<feature type="transmembrane region" description="Helical" evidence="7">
    <location>
        <begin position="44"/>
        <end position="65"/>
    </location>
</feature>
<comment type="caution">
    <text evidence="8">The sequence shown here is derived from an EMBL/GenBank/DDBJ whole genome shotgun (WGS) entry which is preliminary data.</text>
</comment>
<feature type="transmembrane region" description="Helical" evidence="7">
    <location>
        <begin position="184"/>
        <end position="200"/>
    </location>
</feature>
<dbReference type="CDD" id="cd06550">
    <property type="entry name" value="TM_ABC_iron-siderophores_like"/>
    <property type="match status" value="1"/>
</dbReference>
<feature type="transmembrane region" description="Helical" evidence="7">
    <location>
        <begin position="257"/>
        <end position="277"/>
    </location>
</feature>
<reference evidence="8 9" key="1">
    <citation type="submission" date="2020-08" db="EMBL/GenBank/DDBJ databases">
        <title>Bridging the membrane lipid divide: bacteria of the FCB group superphylum have the potential to synthesize archaeal ether lipids.</title>
        <authorList>
            <person name="Villanueva L."/>
            <person name="Von Meijenfeldt F.A.B."/>
            <person name="Westbye A.B."/>
            <person name="Yadav S."/>
            <person name="Hopmans E.C."/>
            <person name="Dutilh B.E."/>
            <person name="Sinninghe Damste J.S."/>
        </authorList>
    </citation>
    <scope>NUCLEOTIDE SEQUENCE [LARGE SCALE GENOMIC DNA]</scope>
    <source>
        <strain evidence="8">NIOZ-UU81</strain>
    </source>
</reference>
<feature type="transmembrane region" description="Helical" evidence="7">
    <location>
        <begin position="144"/>
        <end position="163"/>
    </location>
</feature>
<dbReference type="AlphaFoldDB" id="A0A8J6TDV1"/>
<dbReference type="GO" id="GO:0010043">
    <property type="term" value="P:response to zinc ion"/>
    <property type="evidence" value="ECO:0007669"/>
    <property type="project" value="TreeGrafter"/>
</dbReference>